<comment type="caution">
    <text evidence="1">The sequence shown here is derived from an EMBL/GenBank/DDBJ whole genome shotgun (WGS) entry which is preliminary data.</text>
</comment>
<dbReference type="EMBL" id="BONO01000010">
    <property type="protein sequence ID" value="GIG36260.1"/>
    <property type="molecule type" value="Genomic_DNA"/>
</dbReference>
<reference evidence="1" key="1">
    <citation type="submission" date="2021-01" db="EMBL/GenBank/DDBJ databases">
        <title>Whole genome shotgun sequence of Cellulomonas pakistanensis NBRC 110800.</title>
        <authorList>
            <person name="Komaki H."/>
            <person name="Tamura T."/>
        </authorList>
    </citation>
    <scope>NUCLEOTIDE SEQUENCE</scope>
    <source>
        <strain evidence="1">NBRC 110800</strain>
    </source>
</reference>
<gene>
    <name evidence="1" type="ORF">Cpa01nite_16410</name>
</gene>
<accession>A0A919PB02</accession>
<dbReference type="RefSeq" id="WP_203668285.1">
    <property type="nucleotide sequence ID" value="NZ_BONO01000010.1"/>
</dbReference>
<protein>
    <recommendedName>
        <fullName evidence="3">ESX-1 secretion-associated protein</fullName>
    </recommendedName>
</protein>
<dbReference type="AlphaFoldDB" id="A0A919PB02"/>
<evidence type="ECO:0008006" key="3">
    <source>
        <dbReference type="Google" id="ProtNLM"/>
    </source>
</evidence>
<proteinExistence type="predicted"/>
<dbReference type="Proteomes" id="UP000642125">
    <property type="component" value="Unassembled WGS sequence"/>
</dbReference>
<organism evidence="1 2">
    <name type="scientific">Cellulomonas pakistanensis</name>
    <dbReference type="NCBI Taxonomy" id="992287"/>
    <lineage>
        <taxon>Bacteria</taxon>
        <taxon>Bacillati</taxon>
        <taxon>Actinomycetota</taxon>
        <taxon>Actinomycetes</taxon>
        <taxon>Micrococcales</taxon>
        <taxon>Cellulomonadaceae</taxon>
        <taxon>Cellulomonas</taxon>
    </lineage>
</organism>
<name>A0A919PB02_9CELL</name>
<evidence type="ECO:0000313" key="1">
    <source>
        <dbReference type="EMBL" id="GIG36260.1"/>
    </source>
</evidence>
<sequence length="107" mass="11448">MSDENGGAPAHLLVDTDELRRAGNATLGDSDFIETASHHVHMAGSSSYGSGALSTAARQFSDRFSYALRQLAEDTDEAGRSLRGTAQAYEYMDTTVADQFDEMGHTG</sequence>
<evidence type="ECO:0000313" key="2">
    <source>
        <dbReference type="Proteomes" id="UP000642125"/>
    </source>
</evidence>
<keyword evidence="2" id="KW-1185">Reference proteome</keyword>